<gene>
    <name evidence="1" type="ORF">GM418_14610</name>
</gene>
<dbReference type="EMBL" id="CP046401">
    <property type="protein sequence ID" value="QGY44854.1"/>
    <property type="molecule type" value="Genomic_DNA"/>
</dbReference>
<dbReference type="Proteomes" id="UP000428260">
    <property type="component" value="Chromosome"/>
</dbReference>
<evidence type="ECO:0000313" key="2">
    <source>
        <dbReference type="Proteomes" id="UP000428260"/>
    </source>
</evidence>
<dbReference type="AlphaFoldDB" id="A0A6I6K4E4"/>
<proteinExistence type="predicted"/>
<organism evidence="1 2">
    <name type="scientific">Maribellus comscasis</name>
    <dbReference type="NCBI Taxonomy" id="2681766"/>
    <lineage>
        <taxon>Bacteria</taxon>
        <taxon>Pseudomonadati</taxon>
        <taxon>Bacteroidota</taxon>
        <taxon>Bacteroidia</taxon>
        <taxon>Marinilabiliales</taxon>
        <taxon>Prolixibacteraceae</taxon>
        <taxon>Maribellus</taxon>
    </lineage>
</organism>
<accession>A0A6I6K4E4</accession>
<sequence length="187" mass="21745">MQNSSNGSEKNDCEIVQIQDCDGFEIKIPKEEIGRFMKQITRYMDENSLLGTFFNLHFMQNENPSINESIKEKREQIDSELKKFIKECGEPADEITNILLDFGDEEYQKYMLKNLVQVLATFFEETFLKNAEELMDYPDVEVKALISKYVSAIVALRTEFYNKVFSGVLRKSGVLPPFEYDNVPKAY</sequence>
<name>A0A6I6K4E4_9BACT</name>
<evidence type="ECO:0000313" key="1">
    <source>
        <dbReference type="EMBL" id="QGY44854.1"/>
    </source>
</evidence>
<protein>
    <submittedName>
        <fullName evidence="1">Uncharacterized protein</fullName>
    </submittedName>
</protein>
<dbReference type="RefSeq" id="WP_158867557.1">
    <property type="nucleotide sequence ID" value="NZ_CP046401.1"/>
</dbReference>
<keyword evidence="2" id="KW-1185">Reference proteome</keyword>
<reference evidence="1 2" key="1">
    <citation type="submission" date="2019-11" db="EMBL/GenBank/DDBJ databases">
        <authorList>
            <person name="Zheng R.K."/>
            <person name="Sun C.M."/>
        </authorList>
    </citation>
    <scope>NUCLEOTIDE SEQUENCE [LARGE SCALE GENOMIC DNA]</scope>
    <source>
        <strain evidence="1 2">WC007</strain>
    </source>
</reference>
<dbReference type="KEGG" id="mcos:GM418_14610"/>